<feature type="compositionally biased region" description="Basic residues" evidence="2">
    <location>
        <begin position="274"/>
        <end position="309"/>
    </location>
</feature>
<dbReference type="GO" id="GO:0006376">
    <property type="term" value="P:mRNA splice site recognition"/>
    <property type="evidence" value="ECO:0007669"/>
    <property type="project" value="InterPro"/>
</dbReference>
<comment type="caution">
    <text evidence="3">The sequence shown here is derived from an EMBL/GenBank/DDBJ whole genome shotgun (WGS) entry which is preliminary data.</text>
</comment>
<protein>
    <submittedName>
        <fullName evidence="3">Luc7-like protein 3</fullName>
    </submittedName>
</protein>
<keyword evidence="4" id="KW-1185">Reference proteome</keyword>
<feature type="compositionally biased region" description="Basic and acidic residues" evidence="2">
    <location>
        <begin position="374"/>
        <end position="401"/>
    </location>
</feature>
<name>A0A226EG89_FOLCA</name>
<reference evidence="3 4" key="1">
    <citation type="submission" date="2015-12" db="EMBL/GenBank/DDBJ databases">
        <title>The genome of Folsomia candida.</title>
        <authorList>
            <person name="Faddeeva A."/>
            <person name="Derks M.F."/>
            <person name="Anvar Y."/>
            <person name="Smit S."/>
            <person name="Van Straalen N."/>
            <person name="Roelofs D."/>
        </authorList>
    </citation>
    <scope>NUCLEOTIDE SEQUENCE [LARGE SCALE GENOMIC DNA]</scope>
    <source>
        <strain evidence="3 4">VU population</strain>
        <tissue evidence="3">Whole body</tissue>
    </source>
</reference>
<feature type="compositionally biased region" description="Low complexity" evidence="2">
    <location>
        <begin position="427"/>
        <end position="438"/>
    </location>
</feature>
<dbReference type="STRING" id="158441.A0A226EG89"/>
<proteinExistence type="inferred from homology"/>
<dbReference type="GO" id="GO:0005685">
    <property type="term" value="C:U1 snRNP"/>
    <property type="evidence" value="ECO:0007669"/>
    <property type="project" value="InterPro"/>
</dbReference>
<dbReference type="OrthoDB" id="10266921at2759"/>
<dbReference type="Proteomes" id="UP000198287">
    <property type="component" value="Unassembled WGS sequence"/>
</dbReference>
<evidence type="ECO:0000256" key="1">
    <source>
        <dbReference type="ARBA" id="ARBA00005655"/>
    </source>
</evidence>
<evidence type="ECO:0000256" key="2">
    <source>
        <dbReference type="SAM" id="MobiDB-lite"/>
    </source>
</evidence>
<organism evidence="3 4">
    <name type="scientific">Folsomia candida</name>
    <name type="common">Springtail</name>
    <dbReference type="NCBI Taxonomy" id="158441"/>
    <lineage>
        <taxon>Eukaryota</taxon>
        <taxon>Metazoa</taxon>
        <taxon>Ecdysozoa</taxon>
        <taxon>Arthropoda</taxon>
        <taxon>Hexapoda</taxon>
        <taxon>Collembola</taxon>
        <taxon>Entomobryomorpha</taxon>
        <taxon>Isotomoidea</taxon>
        <taxon>Isotomidae</taxon>
        <taxon>Proisotominae</taxon>
        <taxon>Folsomia</taxon>
    </lineage>
</organism>
<dbReference type="EMBL" id="LNIX01000004">
    <property type="protein sequence ID" value="OXA56238.1"/>
    <property type="molecule type" value="Genomic_DNA"/>
</dbReference>
<dbReference type="GO" id="GO:0003729">
    <property type="term" value="F:mRNA binding"/>
    <property type="evidence" value="ECO:0007669"/>
    <property type="project" value="InterPro"/>
</dbReference>
<dbReference type="AlphaFoldDB" id="A0A226EG89"/>
<feature type="compositionally biased region" description="Basic and acidic residues" evidence="2">
    <location>
        <begin position="234"/>
        <end position="273"/>
    </location>
</feature>
<sequence length="492" mass="56569">MSAKNFMSSILDELMGRNRNAGPDDKPKAVSWDDPDICSHYLVSFCPNELFVNTKADLGPCIKLHDDQLRKKYSEEAPNNRKLQFENEFIRFADKMIQDIEAKIKRGKMRIALANGPDGGTYAGPGSKNAEKIAFLTERINVLLKEAEEAGCGGDVEKAQGLLKLCDQLKEEREQMKSNEVNHPWNPDKAMQVCEVCGSYLIIGEAQHRLDDHIMGKQHMGFALLRKTMDDVRKARETRDMEERDRQNRRFGGGRDHIPDRGGGDRRERDRGDKRRSRSRSRDRRRKDDKRKSKSKSPRRRSRDRKDRKRDRDTSRDRDRDAKSRKHSSDDKGRDKDKDKHRRDKDRKKRSRSRSRDKHRRRSRSGDRHRRRRDDKNKDKEEKDRDRATSSRKLDSEDPKLEGSTPTKSPKMESSNNKQSPEIEENSAPAASGRSSSPIESLGKSEEVSAADASLQWETDSLDAAAVPNEDLPSNFTSGQLIETEEGDVIES</sequence>
<accession>A0A226EG89</accession>
<feature type="compositionally biased region" description="Polar residues" evidence="2">
    <location>
        <begin position="404"/>
        <end position="420"/>
    </location>
</feature>
<feature type="region of interest" description="Disordered" evidence="2">
    <location>
        <begin position="234"/>
        <end position="492"/>
    </location>
</feature>
<dbReference type="Pfam" id="PF03194">
    <property type="entry name" value="LUC7"/>
    <property type="match status" value="1"/>
</dbReference>
<feature type="compositionally biased region" description="Polar residues" evidence="2">
    <location>
        <begin position="472"/>
        <end position="481"/>
    </location>
</feature>
<gene>
    <name evidence="3" type="ORF">Fcan01_09878</name>
</gene>
<feature type="compositionally biased region" description="Acidic residues" evidence="2">
    <location>
        <begin position="483"/>
        <end position="492"/>
    </location>
</feature>
<evidence type="ECO:0000313" key="3">
    <source>
        <dbReference type="EMBL" id="OXA56238.1"/>
    </source>
</evidence>
<dbReference type="InterPro" id="IPR004882">
    <property type="entry name" value="Luc7-rel"/>
</dbReference>
<comment type="similarity">
    <text evidence="1">Belongs to the Luc7 family.</text>
</comment>
<feature type="compositionally biased region" description="Basic residues" evidence="2">
    <location>
        <begin position="339"/>
        <end position="373"/>
    </location>
</feature>
<evidence type="ECO:0000313" key="4">
    <source>
        <dbReference type="Proteomes" id="UP000198287"/>
    </source>
</evidence>
<dbReference type="PANTHER" id="PTHR12375">
    <property type="entry name" value="RNA-BINDING PROTEIN LUC7-RELATED"/>
    <property type="match status" value="1"/>
</dbReference>
<feature type="compositionally biased region" description="Basic and acidic residues" evidence="2">
    <location>
        <begin position="310"/>
        <end position="338"/>
    </location>
</feature>
<dbReference type="OMA" id="PCTRIHD"/>